<evidence type="ECO:0000256" key="1">
    <source>
        <dbReference type="SAM" id="Phobius"/>
    </source>
</evidence>
<dbReference type="OrthoDB" id="885342at2"/>
<name>A0A4R7C778_9HYPH</name>
<evidence type="ECO:0000313" key="2">
    <source>
        <dbReference type="EMBL" id="TDR93822.1"/>
    </source>
</evidence>
<sequence>MNGWRFGLGLLLTGAAGAVDAISFTRLGAVYASLMSGNTIQVGIHAALRDIGPFLGFLTLIGLFLLGSFVGAILLAKLGPWHLPAILTLEAAALGIAVALDTVYRLPLASIAPLSFAMGAQNHLVVLARGANAGTTFVTGTLFRFADALAQRAMGRDRDGAWRLHLSVWSAFVAGATLGTLLQVFLADYALVPVFVTVGVAAAASTAHLARRFVSEPGRGRAATKP</sequence>
<dbReference type="Proteomes" id="UP000295122">
    <property type="component" value="Unassembled WGS sequence"/>
</dbReference>
<comment type="caution">
    <text evidence="2">The sequence shown here is derived from an EMBL/GenBank/DDBJ whole genome shotgun (WGS) entry which is preliminary data.</text>
</comment>
<dbReference type="PANTHER" id="PTHR37314:SF4">
    <property type="entry name" value="UPF0700 TRANSMEMBRANE PROTEIN YOAK"/>
    <property type="match status" value="1"/>
</dbReference>
<feature type="transmembrane region" description="Helical" evidence="1">
    <location>
        <begin position="83"/>
        <end position="104"/>
    </location>
</feature>
<dbReference type="EMBL" id="SNZR01000011">
    <property type="protein sequence ID" value="TDR93822.1"/>
    <property type="molecule type" value="Genomic_DNA"/>
</dbReference>
<feature type="transmembrane region" description="Helical" evidence="1">
    <location>
        <begin position="124"/>
        <end position="145"/>
    </location>
</feature>
<organism evidence="2 3">
    <name type="scientific">Enterovirga rhinocerotis</name>
    <dbReference type="NCBI Taxonomy" id="1339210"/>
    <lineage>
        <taxon>Bacteria</taxon>
        <taxon>Pseudomonadati</taxon>
        <taxon>Pseudomonadota</taxon>
        <taxon>Alphaproteobacteria</taxon>
        <taxon>Hyphomicrobiales</taxon>
        <taxon>Methylobacteriaceae</taxon>
        <taxon>Enterovirga</taxon>
    </lineage>
</organism>
<feature type="transmembrane region" description="Helical" evidence="1">
    <location>
        <begin position="54"/>
        <end position="76"/>
    </location>
</feature>
<keyword evidence="1" id="KW-0472">Membrane</keyword>
<protein>
    <submittedName>
        <fullName evidence="2">Uncharacterized membrane protein YoaK (UPF0700 family)</fullName>
    </submittedName>
</protein>
<keyword evidence="1" id="KW-1133">Transmembrane helix</keyword>
<gene>
    <name evidence="2" type="ORF">EV668_1091</name>
</gene>
<dbReference type="RefSeq" id="WP_133768787.1">
    <property type="nucleotide sequence ID" value="NZ_SNZR01000011.1"/>
</dbReference>
<feature type="transmembrane region" description="Helical" evidence="1">
    <location>
        <begin position="191"/>
        <end position="210"/>
    </location>
</feature>
<evidence type="ECO:0000313" key="3">
    <source>
        <dbReference type="Proteomes" id="UP000295122"/>
    </source>
</evidence>
<accession>A0A4R7C778</accession>
<dbReference type="Pfam" id="PF06912">
    <property type="entry name" value="DUF1275"/>
    <property type="match status" value="1"/>
</dbReference>
<dbReference type="InterPro" id="IPR010699">
    <property type="entry name" value="DUF1275"/>
</dbReference>
<keyword evidence="1" id="KW-0812">Transmembrane</keyword>
<dbReference type="AlphaFoldDB" id="A0A4R7C778"/>
<keyword evidence="3" id="KW-1185">Reference proteome</keyword>
<reference evidence="2 3" key="1">
    <citation type="submission" date="2019-03" db="EMBL/GenBank/DDBJ databases">
        <title>Genomic Encyclopedia of Type Strains, Phase IV (KMG-IV): sequencing the most valuable type-strain genomes for metagenomic binning, comparative biology and taxonomic classification.</title>
        <authorList>
            <person name="Goeker M."/>
        </authorList>
    </citation>
    <scope>NUCLEOTIDE SEQUENCE [LARGE SCALE GENOMIC DNA]</scope>
    <source>
        <strain evidence="2 3">DSM 25903</strain>
    </source>
</reference>
<proteinExistence type="predicted"/>
<feature type="transmembrane region" description="Helical" evidence="1">
    <location>
        <begin position="166"/>
        <end position="185"/>
    </location>
</feature>
<dbReference type="PANTHER" id="PTHR37314">
    <property type="entry name" value="SLR0142 PROTEIN"/>
    <property type="match status" value="1"/>
</dbReference>